<dbReference type="Gene3D" id="3.40.190.10">
    <property type="entry name" value="Periplasmic binding protein-like II"/>
    <property type="match status" value="2"/>
</dbReference>
<comment type="caution">
    <text evidence="4">The sequence shown here is derived from an EMBL/GenBank/DDBJ whole genome shotgun (WGS) entry which is preliminary data.</text>
</comment>
<dbReference type="EMBL" id="WBVY01000002">
    <property type="protein sequence ID" value="KAB2658150.1"/>
    <property type="molecule type" value="Genomic_DNA"/>
</dbReference>
<dbReference type="SUPFAM" id="SSF53850">
    <property type="entry name" value="Periplasmic binding protein-like II"/>
    <property type="match status" value="1"/>
</dbReference>
<evidence type="ECO:0000313" key="4">
    <source>
        <dbReference type="EMBL" id="KAB2658150.1"/>
    </source>
</evidence>
<dbReference type="SMART" id="SM00062">
    <property type="entry name" value="PBPb"/>
    <property type="match status" value="1"/>
</dbReference>
<dbReference type="AlphaFoldDB" id="A0A7V8B3D0"/>
<keyword evidence="2" id="KW-1133">Transmembrane helix</keyword>
<accession>A0A7V8B3D0</accession>
<keyword evidence="2" id="KW-0472">Membrane</keyword>
<reference evidence="4 5" key="1">
    <citation type="submission" date="2019-09" db="EMBL/GenBank/DDBJ databases">
        <title>Taxonomic organization of the family Brucellaceae based on a phylogenomic approach.</title>
        <authorList>
            <person name="Leclercq S."/>
            <person name="Cloeckaert A."/>
            <person name="Zygmunt M.S."/>
        </authorList>
    </citation>
    <scope>NUCLEOTIDE SEQUENCE [LARGE SCALE GENOMIC DNA]</scope>
    <source>
        <strain evidence="4 5">TA93</strain>
    </source>
</reference>
<protein>
    <submittedName>
        <fullName evidence="4">Transporter substrate-binding domain-containing protein</fullName>
    </submittedName>
</protein>
<gene>
    <name evidence="4" type="ORF">F9K94_08125</name>
</gene>
<name>A0A7V8B3D0_9HYPH</name>
<evidence type="ECO:0000259" key="3">
    <source>
        <dbReference type="SMART" id="SM00062"/>
    </source>
</evidence>
<feature type="domain" description="Solute-binding protein family 3/N-terminal" evidence="3">
    <location>
        <begin position="56"/>
        <end position="289"/>
    </location>
</feature>
<dbReference type="Proteomes" id="UP000460650">
    <property type="component" value="Unassembled WGS sequence"/>
</dbReference>
<sequence>MRETQFRAKNEEEEQMKHLFARLWVPVLAGLLMIAASAMPTKAQEYVWQRINETKTVRLGVAPYAPFSYKDALGKGDVGVKQGSDIWRGVAVIIGQRIADSLGAKVEIVELSWSGAIAAIQTGQVDLFFGLDGTPKRAAAVEFIHTPVYKYGVVFFGRDDLPANSWADLNKPEVKLGIVNGTNFDSMLQEHAPNANVQRFPSTSEVMAAFQTGQIDGTIATPSNADAARAKMRKGQVKLLDGPAIYLPILAAIPPQQDQRWRDFLETTFAYMTDSGETKKIYQTEIAASGVKPEDVTVNFIQ</sequence>
<evidence type="ECO:0000256" key="1">
    <source>
        <dbReference type="ARBA" id="ARBA00022729"/>
    </source>
</evidence>
<keyword evidence="2" id="KW-0812">Transmembrane</keyword>
<feature type="transmembrane region" description="Helical" evidence="2">
    <location>
        <begin position="20"/>
        <end position="39"/>
    </location>
</feature>
<evidence type="ECO:0000313" key="5">
    <source>
        <dbReference type="Proteomes" id="UP000460650"/>
    </source>
</evidence>
<organism evidence="4 5">
    <name type="scientific">Brucella tritici</name>
    <dbReference type="NCBI Taxonomy" id="94626"/>
    <lineage>
        <taxon>Bacteria</taxon>
        <taxon>Pseudomonadati</taxon>
        <taxon>Pseudomonadota</taxon>
        <taxon>Alphaproteobacteria</taxon>
        <taxon>Hyphomicrobiales</taxon>
        <taxon>Brucellaceae</taxon>
        <taxon>Brucella/Ochrobactrum group</taxon>
        <taxon>Brucella</taxon>
    </lineage>
</organism>
<proteinExistence type="predicted"/>
<dbReference type="PANTHER" id="PTHR35936">
    <property type="entry name" value="MEMBRANE-BOUND LYTIC MUREIN TRANSGLYCOSYLASE F"/>
    <property type="match status" value="1"/>
</dbReference>
<dbReference type="PANTHER" id="PTHR35936:SF17">
    <property type="entry name" value="ARGININE-BINDING EXTRACELLULAR PROTEIN ARTP"/>
    <property type="match status" value="1"/>
</dbReference>
<dbReference type="Pfam" id="PF00497">
    <property type="entry name" value="SBP_bac_3"/>
    <property type="match status" value="1"/>
</dbReference>
<dbReference type="InterPro" id="IPR001638">
    <property type="entry name" value="Solute-binding_3/MltF_N"/>
</dbReference>
<keyword evidence="1" id="KW-0732">Signal</keyword>
<evidence type="ECO:0000256" key="2">
    <source>
        <dbReference type="SAM" id="Phobius"/>
    </source>
</evidence>